<feature type="domain" description="RlpA-like protein double-psi beta-barrel" evidence="6">
    <location>
        <begin position="47"/>
        <end position="135"/>
    </location>
</feature>
<evidence type="ECO:0000313" key="8">
    <source>
        <dbReference type="Proteomes" id="UP000294887"/>
    </source>
</evidence>
<gene>
    <name evidence="3" type="primary">rlpA</name>
    <name evidence="7" type="ORF">EV695_1744</name>
</gene>
<keyword evidence="3 7" id="KW-0449">Lipoprotein</keyword>
<protein>
    <recommendedName>
        <fullName evidence="3">Endolytic peptidoglycan transglycosylase RlpA</fullName>
        <ecNumber evidence="3">4.2.2.-</ecNumber>
    </recommendedName>
</protein>
<dbReference type="InterPro" id="IPR012997">
    <property type="entry name" value="RplA"/>
</dbReference>
<dbReference type="PANTHER" id="PTHR34183">
    <property type="entry name" value="ENDOLYTIC PEPTIDOGLYCAN TRANSGLYCOSYLASE RLPA"/>
    <property type="match status" value="1"/>
</dbReference>
<dbReference type="CDD" id="cd22268">
    <property type="entry name" value="DPBB_RlpA-like"/>
    <property type="match status" value="1"/>
</dbReference>
<dbReference type="InterPro" id="IPR036908">
    <property type="entry name" value="RlpA-like_sf"/>
</dbReference>
<dbReference type="PANTHER" id="PTHR34183:SF8">
    <property type="entry name" value="ENDOLYTIC PEPTIDOGLYCAN TRANSGLYCOSYLASE RLPA-RELATED"/>
    <property type="match status" value="1"/>
</dbReference>
<evidence type="ECO:0000256" key="5">
    <source>
        <dbReference type="SAM" id="SignalP"/>
    </source>
</evidence>
<dbReference type="InterPro" id="IPR034718">
    <property type="entry name" value="RlpA"/>
</dbReference>
<comment type="function">
    <text evidence="3">Lytic transglycosylase with a strong preference for naked glycan strands that lack stem peptides.</text>
</comment>
<dbReference type="EMBL" id="SMFQ01000003">
    <property type="protein sequence ID" value="TCJ87236.1"/>
    <property type="molecule type" value="Genomic_DNA"/>
</dbReference>
<evidence type="ECO:0000256" key="3">
    <source>
        <dbReference type="HAMAP-Rule" id="MF_02071"/>
    </source>
</evidence>
<dbReference type="NCBIfam" id="TIGR00413">
    <property type="entry name" value="rlpA"/>
    <property type="match status" value="1"/>
</dbReference>
<keyword evidence="2 3" id="KW-0961">Cell wall biogenesis/degradation</keyword>
<dbReference type="Pfam" id="PF03330">
    <property type="entry name" value="DPBB_1"/>
    <property type="match status" value="1"/>
</dbReference>
<dbReference type="Gene3D" id="2.40.40.10">
    <property type="entry name" value="RlpA-like domain"/>
    <property type="match status" value="1"/>
</dbReference>
<keyword evidence="3" id="KW-0472">Membrane</keyword>
<evidence type="ECO:0000259" key="6">
    <source>
        <dbReference type="Pfam" id="PF03330"/>
    </source>
</evidence>
<name>A0A4R1EZA1_9GAMM</name>
<dbReference type="GO" id="GO:0071555">
    <property type="term" value="P:cell wall organization"/>
    <property type="evidence" value="ECO:0007669"/>
    <property type="project" value="UniProtKB-KW"/>
</dbReference>
<keyword evidence="5" id="KW-0732">Signal</keyword>
<proteinExistence type="inferred from homology"/>
<dbReference type="EC" id="4.2.2.-" evidence="3"/>
<dbReference type="AlphaFoldDB" id="A0A4R1EZA1"/>
<evidence type="ECO:0000313" key="7">
    <source>
        <dbReference type="EMBL" id="TCJ87236.1"/>
    </source>
</evidence>
<dbReference type="HAMAP" id="MF_02071">
    <property type="entry name" value="RlpA"/>
    <property type="match status" value="1"/>
</dbReference>
<evidence type="ECO:0000256" key="2">
    <source>
        <dbReference type="ARBA" id="ARBA00023316"/>
    </source>
</evidence>
<evidence type="ECO:0000256" key="1">
    <source>
        <dbReference type="ARBA" id="ARBA00023239"/>
    </source>
</evidence>
<dbReference type="Proteomes" id="UP000294887">
    <property type="component" value="Unassembled WGS sequence"/>
</dbReference>
<sequence length="141" mass="15468">MSLSLKNLLILFVVITVSACSQQSTHSSRYTATNASSPSYPSVSYHAKGKASYYADKYHGRKTANGERFNQRAKTAAHKKLPFGTWLRVTNVNNGKTVIVRVNDRGPFVKGRIIDLSKSAFSAIANPREGVVDVVVDVIDH</sequence>
<evidence type="ECO:0000256" key="4">
    <source>
        <dbReference type="RuleBase" id="RU003495"/>
    </source>
</evidence>
<keyword evidence="8" id="KW-1185">Reference proteome</keyword>
<keyword evidence="3" id="KW-1003">Cell membrane</keyword>
<dbReference type="InterPro" id="IPR009009">
    <property type="entry name" value="RlpA-like_DPBB"/>
</dbReference>
<comment type="similarity">
    <text evidence="3 4">Belongs to the RlpA family.</text>
</comment>
<feature type="chain" id="PRO_5021054721" description="Endolytic peptidoglycan transglycosylase RlpA" evidence="5">
    <location>
        <begin position="20"/>
        <end position="141"/>
    </location>
</feature>
<feature type="signal peptide" evidence="5">
    <location>
        <begin position="1"/>
        <end position="19"/>
    </location>
</feature>
<dbReference type="PROSITE" id="PS51257">
    <property type="entry name" value="PROKAR_LIPOPROTEIN"/>
    <property type="match status" value="1"/>
</dbReference>
<accession>A0A4R1EZA1</accession>
<dbReference type="RefSeq" id="WP_131905531.1">
    <property type="nucleotide sequence ID" value="NZ_BAAAFU010000004.1"/>
</dbReference>
<dbReference type="GO" id="GO:0000270">
    <property type="term" value="P:peptidoglycan metabolic process"/>
    <property type="evidence" value="ECO:0007669"/>
    <property type="project" value="UniProtKB-UniRule"/>
</dbReference>
<dbReference type="GO" id="GO:0008932">
    <property type="term" value="F:lytic endotransglycosylase activity"/>
    <property type="evidence" value="ECO:0007669"/>
    <property type="project" value="UniProtKB-UniRule"/>
</dbReference>
<organism evidence="7 8">
    <name type="scientific">Cocleimonas flava</name>
    <dbReference type="NCBI Taxonomy" id="634765"/>
    <lineage>
        <taxon>Bacteria</taxon>
        <taxon>Pseudomonadati</taxon>
        <taxon>Pseudomonadota</taxon>
        <taxon>Gammaproteobacteria</taxon>
        <taxon>Thiotrichales</taxon>
        <taxon>Thiotrichaceae</taxon>
        <taxon>Cocleimonas</taxon>
    </lineage>
</organism>
<keyword evidence="3" id="KW-0564">Palmitate</keyword>
<keyword evidence="1 3" id="KW-0456">Lyase</keyword>
<reference evidence="7 8" key="1">
    <citation type="submission" date="2019-03" db="EMBL/GenBank/DDBJ databases">
        <title>Genomic Encyclopedia of Type Strains, Phase IV (KMG-IV): sequencing the most valuable type-strain genomes for metagenomic binning, comparative biology and taxonomic classification.</title>
        <authorList>
            <person name="Goeker M."/>
        </authorList>
    </citation>
    <scope>NUCLEOTIDE SEQUENCE [LARGE SCALE GENOMIC DNA]</scope>
    <source>
        <strain evidence="7 8">DSM 24830</strain>
    </source>
</reference>
<dbReference type="SUPFAM" id="SSF50685">
    <property type="entry name" value="Barwin-like endoglucanases"/>
    <property type="match status" value="1"/>
</dbReference>
<dbReference type="OrthoDB" id="9779128at2"/>
<dbReference type="GO" id="GO:0005886">
    <property type="term" value="C:plasma membrane"/>
    <property type="evidence" value="ECO:0007669"/>
    <property type="project" value="UniProtKB-SubCell"/>
</dbReference>
<comment type="subcellular location">
    <subcellularLocation>
        <location evidence="3">Cell membrane</location>
        <topology evidence="3">Lipid-anchor</topology>
    </subcellularLocation>
</comment>
<comment type="caution">
    <text evidence="7">The sequence shown here is derived from an EMBL/GenBank/DDBJ whole genome shotgun (WGS) entry which is preliminary data.</text>
</comment>